<sequence>MVGARNGEEPGTHHQVEDHRALLFTIVRSGISTKSGVSTRGSRGVEAQKAPVQERAAISIAWSGVDELRIVTVIGLLGLAAAATMAVFGLPPVDLHGPLHRMGIMDPLCGGTRAARLTAQGNLTEAWRYNPLGILATLAAAAALARLLIGVLGRRWLNVHIAWTPRRIRIALAVVAVATILLEIRQQGRADLLLKPY</sequence>
<evidence type="ECO:0000313" key="3">
    <source>
        <dbReference type="Proteomes" id="UP001499979"/>
    </source>
</evidence>
<evidence type="ECO:0000313" key="2">
    <source>
        <dbReference type="EMBL" id="GAA1130174.1"/>
    </source>
</evidence>
<keyword evidence="1" id="KW-0472">Membrane</keyword>
<name>A0ABN1UAB5_9ACTN</name>
<accession>A0ABN1UAB5</accession>
<dbReference type="Pfam" id="PF10825">
    <property type="entry name" value="DUF2752"/>
    <property type="match status" value="1"/>
</dbReference>
<keyword evidence="1" id="KW-1133">Transmembrane helix</keyword>
<organism evidence="2 3">
    <name type="scientific">Nocardioides aquiterrae</name>
    <dbReference type="NCBI Taxonomy" id="203799"/>
    <lineage>
        <taxon>Bacteria</taxon>
        <taxon>Bacillati</taxon>
        <taxon>Actinomycetota</taxon>
        <taxon>Actinomycetes</taxon>
        <taxon>Propionibacteriales</taxon>
        <taxon>Nocardioidaceae</taxon>
        <taxon>Nocardioides</taxon>
    </lineage>
</organism>
<dbReference type="Proteomes" id="UP001499979">
    <property type="component" value="Unassembled WGS sequence"/>
</dbReference>
<dbReference type="EMBL" id="BAAAJE010000002">
    <property type="protein sequence ID" value="GAA1130174.1"/>
    <property type="molecule type" value="Genomic_DNA"/>
</dbReference>
<dbReference type="InterPro" id="IPR021215">
    <property type="entry name" value="DUF2752"/>
</dbReference>
<evidence type="ECO:0008006" key="4">
    <source>
        <dbReference type="Google" id="ProtNLM"/>
    </source>
</evidence>
<keyword evidence="3" id="KW-1185">Reference proteome</keyword>
<gene>
    <name evidence="2" type="ORF">GCM10009606_07600</name>
</gene>
<feature type="transmembrane region" description="Helical" evidence="1">
    <location>
        <begin position="170"/>
        <end position="188"/>
    </location>
</feature>
<reference evidence="2 3" key="1">
    <citation type="journal article" date="2019" name="Int. J. Syst. Evol. Microbiol.">
        <title>The Global Catalogue of Microorganisms (GCM) 10K type strain sequencing project: providing services to taxonomists for standard genome sequencing and annotation.</title>
        <authorList>
            <consortium name="The Broad Institute Genomics Platform"/>
            <consortium name="The Broad Institute Genome Sequencing Center for Infectious Disease"/>
            <person name="Wu L."/>
            <person name="Ma J."/>
        </authorList>
    </citation>
    <scope>NUCLEOTIDE SEQUENCE [LARGE SCALE GENOMIC DNA]</scope>
    <source>
        <strain evidence="2 3">JCM 11813</strain>
    </source>
</reference>
<comment type="caution">
    <text evidence="2">The sequence shown here is derived from an EMBL/GenBank/DDBJ whole genome shotgun (WGS) entry which is preliminary data.</text>
</comment>
<proteinExistence type="predicted"/>
<feature type="transmembrane region" description="Helical" evidence="1">
    <location>
        <begin position="70"/>
        <end position="90"/>
    </location>
</feature>
<evidence type="ECO:0000256" key="1">
    <source>
        <dbReference type="SAM" id="Phobius"/>
    </source>
</evidence>
<protein>
    <recommendedName>
        <fullName evidence="4">DUF2752 domain-containing protein</fullName>
    </recommendedName>
</protein>
<feature type="transmembrane region" description="Helical" evidence="1">
    <location>
        <begin position="132"/>
        <end position="149"/>
    </location>
</feature>
<keyword evidence="1" id="KW-0812">Transmembrane</keyword>